<dbReference type="AlphaFoldDB" id="A0A2M7IIB3"/>
<reference evidence="3" key="1">
    <citation type="submission" date="2017-09" db="EMBL/GenBank/DDBJ databases">
        <title>Depth-based differentiation of microbial function through sediment-hosted aquifers and enrichment of novel symbionts in the deep terrestrial subsurface.</title>
        <authorList>
            <person name="Probst A.J."/>
            <person name="Ladd B."/>
            <person name="Jarett J.K."/>
            <person name="Geller-Mcgrath D.E."/>
            <person name="Sieber C.M.K."/>
            <person name="Emerson J.B."/>
            <person name="Anantharaman K."/>
            <person name="Thomas B.C."/>
            <person name="Malmstrom R."/>
            <person name="Stieglmeier M."/>
            <person name="Klingl A."/>
            <person name="Woyke T."/>
            <person name="Ryan C.M."/>
            <person name="Banfield J.F."/>
        </authorList>
    </citation>
    <scope>NUCLEOTIDE SEQUENCE [LARGE SCALE GENOMIC DNA]</scope>
</reference>
<feature type="region of interest" description="Disordered" evidence="1">
    <location>
        <begin position="449"/>
        <end position="469"/>
    </location>
</feature>
<gene>
    <name evidence="2" type="ORF">CO001_02185</name>
</gene>
<dbReference type="EMBL" id="PFGY01000062">
    <property type="protein sequence ID" value="PIW76276.1"/>
    <property type="molecule type" value="Genomic_DNA"/>
</dbReference>
<feature type="compositionally biased region" description="Pro residues" evidence="1">
    <location>
        <begin position="451"/>
        <end position="462"/>
    </location>
</feature>
<evidence type="ECO:0000256" key="1">
    <source>
        <dbReference type="SAM" id="MobiDB-lite"/>
    </source>
</evidence>
<dbReference type="Proteomes" id="UP000229561">
    <property type="component" value="Unassembled WGS sequence"/>
</dbReference>
<name>A0A2M7IIB3_9BACT</name>
<proteinExistence type="predicted"/>
<accession>A0A2M7IIB3</accession>
<comment type="caution">
    <text evidence="2">The sequence shown here is derived from an EMBL/GenBank/DDBJ whole genome shotgun (WGS) entry which is preliminary data.</text>
</comment>
<protein>
    <submittedName>
        <fullName evidence="2">Uncharacterized protein</fullName>
    </submittedName>
</protein>
<evidence type="ECO:0000313" key="2">
    <source>
        <dbReference type="EMBL" id="PIW76276.1"/>
    </source>
</evidence>
<feature type="non-terminal residue" evidence="2">
    <location>
        <position position="1"/>
    </location>
</feature>
<evidence type="ECO:0000313" key="3">
    <source>
        <dbReference type="Proteomes" id="UP000229561"/>
    </source>
</evidence>
<organism evidence="2 3">
    <name type="scientific">Candidatus Portnoybacteria bacterium CG_4_8_14_3_um_filter_40_10</name>
    <dbReference type="NCBI Taxonomy" id="1974801"/>
    <lineage>
        <taxon>Bacteria</taxon>
        <taxon>Candidatus Portnoyibacteriota</taxon>
    </lineage>
</organism>
<sequence>CSGSDCDGAYDMYRSGKIVVRHSDFKCVGAGGHGFDSGSGALFMENYANKFVNTKSSGIFEALGSRGGTGAAHDNLVVNSGGNYNSFWQLRLYRPVVDIVKSYWGGTGAVDGNADKFCDYTIEPGYIDVCLDDADCPYSSTRGITCSSTKKLCRRASDNFMPLVGIGESYVFCSTNQDCSNFVTEGKLPAGTYACDGTLDGETLPHPNGVSSGTATGVSATFLTVAGTPWIANEWINFFAYNDTDGSRCLVTSNTNNAITCSGIQYLRDDATYAIPAGTIHGVTSGATATVSSYTHYNPSWYNGETSLGFVTLTNVNGTFQESEYLHNQNDSIIGYTLSKYGLYRGTDNTWQNGDSFHLSIGYPAREGFGRGQYGVLDPIYAWNNTFKGITAGHITLTNYGGNSLAITQEGRDFYNSAKPGHTDYACPHPLTGLTGLCNSSIAGTSGYPTVLPPPDTTPPEAPTNVTVQ</sequence>